<dbReference type="Proteomes" id="UP000054908">
    <property type="component" value="Unassembled WGS sequence"/>
</dbReference>
<evidence type="ECO:0000313" key="2">
    <source>
        <dbReference type="Proteomes" id="UP000054908"/>
    </source>
</evidence>
<dbReference type="SUPFAM" id="SSF56112">
    <property type="entry name" value="Protein kinase-like (PK-like)"/>
    <property type="match status" value="1"/>
</dbReference>
<organism evidence="1 2">
    <name type="scientific">Legionella maceachernii</name>
    <dbReference type="NCBI Taxonomy" id="466"/>
    <lineage>
        <taxon>Bacteria</taxon>
        <taxon>Pseudomonadati</taxon>
        <taxon>Pseudomonadota</taxon>
        <taxon>Gammaproteobacteria</taxon>
        <taxon>Legionellales</taxon>
        <taxon>Legionellaceae</taxon>
        <taxon>Legionella</taxon>
    </lineage>
</organism>
<dbReference type="PATRIC" id="fig|466.6.peg.328"/>
<gene>
    <name evidence="1" type="ORF">Lmac_0304</name>
</gene>
<dbReference type="Pfam" id="PF04655">
    <property type="entry name" value="APH_6_hur"/>
    <property type="match status" value="1"/>
</dbReference>
<dbReference type="GO" id="GO:0016301">
    <property type="term" value="F:kinase activity"/>
    <property type="evidence" value="ECO:0007669"/>
    <property type="project" value="UniProtKB-KW"/>
</dbReference>
<reference evidence="1 2" key="1">
    <citation type="submission" date="2015-11" db="EMBL/GenBank/DDBJ databases">
        <title>Genomic analysis of 38 Legionella species identifies large and diverse effector repertoires.</title>
        <authorList>
            <person name="Burstein D."/>
            <person name="Amaro F."/>
            <person name="Zusman T."/>
            <person name="Lifshitz Z."/>
            <person name="Cohen O."/>
            <person name="Gilbert J.A."/>
            <person name="Pupko T."/>
            <person name="Shuman H.A."/>
            <person name="Segal G."/>
        </authorList>
    </citation>
    <scope>NUCLEOTIDE SEQUENCE [LARGE SCALE GENOMIC DNA]</scope>
    <source>
        <strain evidence="1 2">PX-1-G2-E2</strain>
    </source>
</reference>
<keyword evidence="2" id="KW-1185">Reference proteome</keyword>
<dbReference type="STRING" id="466.Lmac_0304"/>
<keyword evidence="1" id="KW-0808">Transferase</keyword>
<dbReference type="GO" id="GO:0016773">
    <property type="term" value="F:phosphotransferase activity, alcohol group as acceptor"/>
    <property type="evidence" value="ECO:0007669"/>
    <property type="project" value="InterPro"/>
</dbReference>
<evidence type="ECO:0000313" key="1">
    <source>
        <dbReference type="EMBL" id="KTD31250.1"/>
    </source>
</evidence>
<proteinExistence type="predicted"/>
<dbReference type="AlphaFoldDB" id="A0A0W0WG04"/>
<keyword evidence="1" id="KW-0418">Kinase</keyword>
<accession>A0A0W0WG04</accession>
<protein>
    <submittedName>
        <fullName evidence="1">Aminoglycoside/hydroxyurea antibiotic resistance kinase</fullName>
    </submittedName>
</protein>
<comment type="caution">
    <text evidence="1">The sequence shown here is derived from an EMBL/GenBank/DDBJ whole genome shotgun (WGS) entry which is preliminary data.</text>
</comment>
<dbReference type="RefSeq" id="WP_058451136.1">
    <property type="nucleotide sequence ID" value="NZ_CAAAIB010000021.1"/>
</dbReference>
<dbReference type="InterPro" id="IPR011009">
    <property type="entry name" value="Kinase-like_dom_sf"/>
</dbReference>
<dbReference type="InterPro" id="IPR006748">
    <property type="entry name" value="NH2Glyco/OHUrea_AB-resist_kin"/>
</dbReference>
<dbReference type="Gene3D" id="3.90.1200.10">
    <property type="match status" value="1"/>
</dbReference>
<dbReference type="EMBL" id="LNYL01000007">
    <property type="protein sequence ID" value="KTD31250.1"/>
    <property type="molecule type" value="Genomic_DNA"/>
</dbReference>
<sequence>MFNQTILSVYGEKGKNWLTKLPKLVQELSTLWHLRDLKPIPNLSFNYVLSGFQQEKPIILKLGLDDMALTREANALNAFCSCAVVKLLAARKGALLLQRAIPGYSLKNQWLEHAESLTIACQLISQLTQAQLPKENKFPHIRDWLAILDKNWEIPTHYLEKSREYRDYLLKTSQQDHLLHGDLHHDNILKNDNDWLAIDPKGVIGELTYEVAAFIRNPIPELLESKAAWRIIDRRMTGFASLLNLDLSRIAQWCFVQAVLAWCWSLEDRLDDGYFRELTEIFAKSCA</sequence>
<name>A0A0W0WG04_9GAMM</name>
<dbReference type="OrthoDB" id="3638028at2"/>
<dbReference type="GO" id="GO:0019748">
    <property type="term" value="P:secondary metabolic process"/>
    <property type="evidence" value="ECO:0007669"/>
    <property type="project" value="InterPro"/>
</dbReference>